<gene>
    <name evidence="2" type="ordered locus">Sfum_1535</name>
</gene>
<reference evidence="2 3" key="1">
    <citation type="submission" date="2006-10" db="EMBL/GenBank/DDBJ databases">
        <title>Complete sequence of Syntrophobacter fumaroxidans MPOB.</title>
        <authorList>
            <consortium name="US DOE Joint Genome Institute"/>
            <person name="Copeland A."/>
            <person name="Lucas S."/>
            <person name="Lapidus A."/>
            <person name="Barry K."/>
            <person name="Detter J.C."/>
            <person name="Glavina del Rio T."/>
            <person name="Hammon N."/>
            <person name="Israni S."/>
            <person name="Pitluck S."/>
            <person name="Goltsman E.G."/>
            <person name="Martinez M."/>
            <person name="Schmutz J."/>
            <person name="Larimer F."/>
            <person name="Land M."/>
            <person name="Hauser L."/>
            <person name="Kyrpides N."/>
            <person name="Kim E."/>
            <person name="Boone D.R."/>
            <person name="Brockman F."/>
            <person name="Culley D."/>
            <person name="Ferry J."/>
            <person name="Gunsalus R."/>
            <person name="McInerney M.J."/>
            <person name="Morrison M."/>
            <person name="Plugge C."/>
            <person name="Rohlin L."/>
            <person name="Scholten J."/>
            <person name="Sieber J."/>
            <person name="Stams A.J.M."/>
            <person name="Worm P."/>
            <person name="Henstra A.M."/>
            <person name="Richardson P."/>
        </authorList>
    </citation>
    <scope>NUCLEOTIDE SEQUENCE [LARGE SCALE GENOMIC DNA]</scope>
    <source>
        <strain evidence="3">DSM 10017 / MPOB</strain>
    </source>
</reference>
<dbReference type="Gene3D" id="3.30.2010.10">
    <property type="entry name" value="Metalloproteases ('zincins'), catalytic domain"/>
    <property type="match status" value="1"/>
</dbReference>
<dbReference type="EMBL" id="CP000478">
    <property type="protein sequence ID" value="ABK17223.1"/>
    <property type="molecule type" value="Genomic_DNA"/>
</dbReference>
<evidence type="ECO:0000259" key="1">
    <source>
        <dbReference type="Pfam" id="PF01863"/>
    </source>
</evidence>
<dbReference type="HOGENOM" id="CLU_065947_0_0_7"/>
<dbReference type="InParanoid" id="A0LIH1"/>
<dbReference type="eggNOG" id="COG1451">
    <property type="taxonomic scope" value="Bacteria"/>
</dbReference>
<dbReference type="KEGG" id="sfu:Sfum_1535"/>
<dbReference type="CDD" id="cd07344">
    <property type="entry name" value="M48_yhfN_like"/>
    <property type="match status" value="1"/>
</dbReference>
<dbReference type="Pfam" id="PF01863">
    <property type="entry name" value="YgjP-like"/>
    <property type="match status" value="1"/>
</dbReference>
<dbReference type="PANTHER" id="PTHR30399:SF1">
    <property type="entry name" value="UTP PYROPHOSPHATASE"/>
    <property type="match status" value="1"/>
</dbReference>
<protein>
    <recommendedName>
        <fullName evidence="1">YgjP-like metallopeptidase domain-containing protein</fullName>
    </recommendedName>
</protein>
<accession>A0LIH1</accession>
<dbReference type="InterPro" id="IPR002725">
    <property type="entry name" value="YgjP-like_metallopeptidase"/>
</dbReference>
<dbReference type="Proteomes" id="UP000001784">
    <property type="component" value="Chromosome"/>
</dbReference>
<feature type="domain" description="YgjP-like metallopeptidase" evidence="1">
    <location>
        <begin position="19"/>
        <end position="226"/>
    </location>
</feature>
<dbReference type="RefSeq" id="WP_011698394.1">
    <property type="nucleotide sequence ID" value="NC_008554.1"/>
</dbReference>
<organism evidence="2 3">
    <name type="scientific">Syntrophobacter fumaroxidans (strain DSM 10017 / MPOB)</name>
    <dbReference type="NCBI Taxonomy" id="335543"/>
    <lineage>
        <taxon>Bacteria</taxon>
        <taxon>Pseudomonadati</taxon>
        <taxon>Thermodesulfobacteriota</taxon>
        <taxon>Syntrophobacteria</taxon>
        <taxon>Syntrophobacterales</taxon>
        <taxon>Syntrophobacteraceae</taxon>
        <taxon>Syntrophobacter</taxon>
    </lineage>
</organism>
<evidence type="ECO:0000313" key="2">
    <source>
        <dbReference type="EMBL" id="ABK17223.1"/>
    </source>
</evidence>
<dbReference type="OrthoDB" id="5321643at2"/>
<name>A0LIH1_SYNFM</name>
<proteinExistence type="predicted"/>
<keyword evidence="3" id="KW-1185">Reference proteome</keyword>
<evidence type="ECO:0000313" key="3">
    <source>
        <dbReference type="Proteomes" id="UP000001784"/>
    </source>
</evidence>
<dbReference type="PANTHER" id="PTHR30399">
    <property type="entry name" value="UNCHARACTERIZED PROTEIN YGJP"/>
    <property type="match status" value="1"/>
</dbReference>
<sequence length="238" mass="27291">MKDPDTVPPHTVRVSKKAKRIILRMLPGCRLEVVIPPGFNREKVPEILDRKRDWIELVAGRSRLHENSSESRLFPPRTIHLRAVDAEFDVLCVPGPGRSVRLVRTAPARLELSGDLTDPETCRHLFKEWLKQEGQRHLVPWLGRVGASAGIPFRKALVRGQKSRWGSCSLKGTISLNYKLLFLPPELVRYILIHELCHMEQMNHSPQFWARVGSLEPSYRTLDAAMSKARRFVPEWAD</sequence>
<dbReference type="AlphaFoldDB" id="A0LIH1"/>
<dbReference type="InterPro" id="IPR053136">
    <property type="entry name" value="UTP_pyrophosphatase-like"/>
</dbReference>